<dbReference type="OrthoDB" id="4062651at2759"/>
<evidence type="ECO:0000313" key="3">
    <source>
        <dbReference type="Proteomes" id="UP000245771"/>
    </source>
</evidence>
<dbReference type="PANTHER" id="PTHR44167:SF24">
    <property type="entry name" value="SERINE_THREONINE-PROTEIN KINASE CHK2"/>
    <property type="match status" value="1"/>
</dbReference>
<dbReference type="GeneID" id="37023439"/>
<accession>A0A316VQ40</accession>
<dbReference type="InParanoid" id="A0A316VQ40"/>
<dbReference type="GO" id="GO:0005524">
    <property type="term" value="F:ATP binding"/>
    <property type="evidence" value="ECO:0007669"/>
    <property type="project" value="InterPro"/>
</dbReference>
<keyword evidence="3" id="KW-1185">Reference proteome</keyword>
<dbReference type="Pfam" id="PF00069">
    <property type="entry name" value="Pkinase"/>
    <property type="match status" value="1"/>
</dbReference>
<dbReference type="Gene3D" id="1.10.510.10">
    <property type="entry name" value="Transferase(Phosphotransferase) domain 1"/>
    <property type="match status" value="1"/>
</dbReference>
<keyword evidence="2" id="KW-0808">Transferase</keyword>
<dbReference type="GO" id="GO:0044773">
    <property type="term" value="P:mitotic DNA damage checkpoint signaling"/>
    <property type="evidence" value="ECO:0007669"/>
    <property type="project" value="TreeGrafter"/>
</dbReference>
<dbReference type="SMART" id="SM00220">
    <property type="entry name" value="S_TKc"/>
    <property type="match status" value="1"/>
</dbReference>
<dbReference type="PROSITE" id="PS00108">
    <property type="entry name" value="PROTEIN_KINASE_ST"/>
    <property type="match status" value="1"/>
</dbReference>
<dbReference type="InterPro" id="IPR011009">
    <property type="entry name" value="Kinase-like_dom_sf"/>
</dbReference>
<dbReference type="CDD" id="cd00180">
    <property type="entry name" value="PKc"/>
    <property type="match status" value="1"/>
</dbReference>
<dbReference type="GO" id="GO:0004674">
    <property type="term" value="F:protein serine/threonine kinase activity"/>
    <property type="evidence" value="ECO:0007669"/>
    <property type="project" value="TreeGrafter"/>
</dbReference>
<organism evidence="2 3">
    <name type="scientific">Meira miltonrushii</name>
    <dbReference type="NCBI Taxonomy" id="1280837"/>
    <lineage>
        <taxon>Eukaryota</taxon>
        <taxon>Fungi</taxon>
        <taxon>Dikarya</taxon>
        <taxon>Basidiomycota</taxon>
        <taxon>Ustilaginomycotina</taxon>
        <taxon>Exobasidiomycetes</taxon>
        <taxon>Exobasidiales</taxon>
        <taxon>Brachybasidiaceae</taxon>
        <taxon>Meira</taxon>
    </lineage>
</organism>
<dbReference type="STRING" id="1280837.A0A316VQ40"/>
<proteinExistence type="predicted"/>
<reference evidence="2 3" key="1">
    <citation type="journal article" date="2018" name="Mol. Biol. Evol.">
        <title>Broad Genomic Sampling Reveals a Smut Pathogenic Ancestry of the Fungal Clade Ustilaginomycotina.</title>
        <authorList>
            <person name="Kijpornyongpan T."/>
            <person name="Mondo S.J."/>
            <person name="Barry K."/>
            <person name="Sandor L."/>
            <person name="Lee J."/>
            <person name="Lipzen A."/>
            <person name="Pangilinan J."/>
            <person name="LaButti K."/>
            <person name="Hainaut M."/>
            <person name="Henrissat B."/>
            <person name="Grigoriev I.V."/>
            <person name="Spatafora J.W."/>
            <person name="Aime M.C."/>
        </authorList>
    </citation>
    <scope>NUCLEOTIDE SEQUENCE [LARGE SCALE GENOMIC DNA]</scope>
    <source>
        <strain evidence="2 3">MCA 3882</strain>
    </source>
</reference>
<dbReference type="InterPro" id="IPR000719">
    <property type="entry name" value="Prot_kinase_dom"/>
</dbReference>
<feature type="domain" description="Protein kinase" evidence="1">
    <location>
        <begin position="38"/>
        <end position="472"/>
    </location>
</feature>
<name>A0A316VQ40_9BASI</name>
<dbReference type="PROSITE" id="PS50011">
    <property type="entry name" value="PROTEIN_KINASE_DOM"/>
    <property type="match status" value="1"/>
</dbReference>
<dbReference type="RefSeq" id="XP_025358835.1">
    <property type="nucleotide sequence ID" value="XM_025501658.1"/>
</dbReference>
<dbReference type="EMBL" id="KZ819602">
    <property type="protein sequence ID" value="PWN38533.1"/>
    <property type="molecule type" value="Genomic_DNA"/>
</dbReference>
<dbReference type="SUPFAM" id="SSF56112">
    <property type="entry name" value="Protein kinase-like (PK-like)"/>
    <property type="match status" value="1"/>
</dbReference>
<dbReference type="AlphaFoldDB" id="A0A316VQ40"/>
<dbReference type="InterPro" id="IPR008271">
    <property type="entry name" value="Ser/Thr_kinase_AS"/>
</dbReference>
<evidence type="ECO:0000259" key="1">
    <source>
        <dbReference type="PROSITE" id="PS50011"/>
    </source>
</evidence>
<sequence>MNIDASQELGNDAKRVKSIYQHSSTHTSIIEQLLNARHDIHISQARGLCSRVYKIPSGLIRRNTQQDEQQLCIKRVDEDDQYAPHAVAREVLAYSIIGSASRTEGADCIMNLVAAFKDESDDFTTLYDLVMPWYPCTLQDLLDEPHFQISQTANGSSSEADEEQRPALQIAKSIIDPVAFIQKVTSQLFSALCFLHANGIAHRDVKPTNILLKTVGTNDIQLIDFGTCFLSQNRYTPGDDGKGGLASEVGTSAYRAPECLLSPLNGYDPYKVDIWQAGVTLAEFFLPLKDLNEEKEEALSEEEDNISRPDERLDWERALWSKDDGKGWTDLHERFDKIQGHSEDFFSVIDDPQPKVQKQQNQSSFTRQTLFEGSRGDLGLANSIFDILGLPNGDAQGEAEWPEAVHFQPSLSRLPFKRRLPREGGLKGYLTDFVSEEIAKPLSRVLGVLQESIRLSARSRIDAAKAVEQLSK</sequence>
<protein>
    <submittedName>
        <fullName evidence="2">Kinase-like protein</fullName>
    </submittedName>
</protein>
<dbReference type="PANTHER" id="PTHR44167">
    <property type="entry name" value="OVARIAN-SPECIFIC SERINE/THREONINE-PROTEIN KINASE LOK-RELATED"/>
    <property type="match status" value="1"/>
</dbReference>
<gene>
    <name evidence="2" type="ORF">FA14DRAFT_188501</name>
</gene>
<dbReference type="GO" id="GO:0005634">
    <property type="term" value="C:nucleus"/>
    <property type="evidence" value="ECO:0007669"/>
    <property type="project" value="TreeGrafter"/>
</dbReference>
<keyword evidence="2" id="KW-0418">Kinase</keyword>
<evidence type="ECO:0000313" key="2">
    <source>
        <dbReference type="EMBL" id="PWN38533.1"/>
    </source>
</evidence>
<dbReference type="Proteomes" id="UP000245771">
    <property type="component" value="Unassembled WGS sequence"/>
</dbReference>